<dbReference type="PATRIC" id="fig|56193.3.peg.2191"/>
<dbReference type="AlphaFoldDB" id="A0A0M3AR24"/>
<evidence type="ECO:0000313" key="3">
    <source>
        <dbReference type="Proteomes" id="UP000033874"/>
    </source>
</evidence>
<dbReference type="InterPro" id="IPR009875">
    <property type="entry name" value="PilZ_domain"/>
</dbReference>
<dbReference type="Proteomes" id="UP000033874">
    <property type="component" value="Unassembled WGS sequence"/>
</dbReference>
<reference evidence="2 3" key="1">
    <citation type="submission" date="2015-04" db="EMBL/GenBank/DDBJ databases">
        <title>Genome sequence of aromatic hydrocarbons-degrading Sphingobium chungbukense DJ77.</title>
        <authorList>
            <person name="Kim Y.-C."/>
            <person name="Chae J.-C."/>
        </authorList>
    </citation>
    <scope>NUCLEOTIDE SEQUENCE [LARGE SCALE GENOMIC DNA]</scope>
    <source>
        <strain evidence="2 3">DJ77</strain>
    </source>
</reference>
<dbReference type="Gene3D" id="2.40.10.220">
    <property type="entry name" value="predicted glycosyltransferase like domains"/>
    <property type="match status" value="1"/>
</dbReference>
<gene>
    <name evidence="2" type="ORF">YP76_10570</name>
</gene>
<dbReference type="RefSeq" id="WP_046763560.1">
    <property type="nucleotide sequence ID" value="NZ_LBIC01000004.1"/>
</dbReference>
<evidence type="ECO:0000313" key="2">
    <source>
        <dbReference type="EMBL" id="KKW92353.1"/>
    </source>
</evidence>
<dbReference type="STRING" id="56193.YP76_10570"/>
<evidence type="ECO:0000259" key="1">
    <source>
        <dbReference type="Pfam" id="PF07238"/>
    </source>
</evidence>
<sequence length="99" mass="10658">MVESTAAAGQRRHDPRHKMFEPVALHFGGMAARAHFLDLSCSGALAHCETPPAAGTFLTVEGQGQEASGRVIWANGKRFGIQFSQPLTQSAMTAWIEGY</sequence>
<dbReference type="GO" id="GO:0035438">
    <property type="term" value="F:cyclic-di-GMP binding"/>
    <property type="evidence" value="ECO:0007669"/>
    <property type="project" value="InterPro"/>
</dbReference>
<dbReference type="Pfam" id="PF07238">
    <property type="entry name" value="PilZ"/>
    <property type="match status" value="1"/>
</dbReference>
<name>A0A0M3AR24_9SPHN</name>
<protein>
    <submittedName>
        <fullName evidence="2">Pilus assembly protein PilZ</fullName>
    </submittedName>
</protein>
<comment type="caution">
    <text evidence="2">The sequence shown here is derived from an EMBL/GenBank/DDBJ whole genome shotgun (WGS) entry which is preliminary data.</text>
</comment>
<organism evidence="2 3">
    <name type="scientific">Sphingobium chungbukense</name>
    <dbReference type="NCBI Taxonomy" id="56193"/>
    <lineage>
        <taxon>Bacteria</taxon>
        <taxon>Pseudomonadati</taxon>
        <taxon>Pseudomonadota</taxon>
        <taxon>Alphaproteobacteria</taxon>
        <taxon>Sphingomonadales</taxon>
        <taxon>Sphingomonadaceae</taxon>
        <taxon>Sphingobium</taxon>
    </lineage>
</organism>
<dbReference type="EMBL" id="LBIC01000004">
    <property type="protein sequence ID" value="KKW92353.1"/>
    <property type="molecule type" value="Genomic_DNA"/>
</dbReference>
<dbReference type="SUPFAM" id="SSF141371">
    <property type="entry name" value="PilZ domain-like"/>
    <property type="match status" value="1"/>
</dbReference>
<accession>A0A0M3AR24</accession>
<feature type="domain" description="PilZ" evidence="1">
    <location>
        <begin position="10"/>
        <end position="91"/>
    </location>
</feature>
<proteinExistence type="predicted"/>
<keyword evidence="3" id="KW-1185">Reference proteome</keyword>